<dbReference type="Pfam" id="PF14529">
    <property type="entry name" value="Exo_endo_phos_2"/>
    <property type="match status" value="1"/>
</dbReference>
<sequence length="1162" mass="131299">MANMDKLVQWNCRSIINKKHEIIHIINTFNPFIFSLSETWLKPDFVFKIPGYSCLREDRADGYGGVCLLIRNSSTFSSFPLPSHSNCFSVIAAIVDGICFVSIYVPHPSLQIFNEIKNLISVLPRPFMILGDFNSHHTSWGSSVSNSYGYELLDILDMYSLCILNSGSPTRLTKPGEVISAIDLSICTPQLASSLSWSTLCSTYNSDHYPIIISFPCKKKDTMCIQNSRLKHKIIDSKWSQYTLLIEEKINNCSEVNVIDNNYFKAILLESADNVFPKKKPRSNKLSSPPWWDEECTNAIQKRKAAERNYRNNMSMKNYEALMTIMKEVRKLFKKKKFDGWRKFCSTISPETHATVIWRNIKRFRSAVNPSNALLLPIELADQFLDRLAPPSAPLNDPILSYKQYNSDAPSLNLTFTLVELKGVLNHVKDSAPGEDGIPYSFLSHLGEKGLNYFLNLINKILLTGDIPPSWRSQIVLPFLKPSKVQSDIKSYRPIVLSSVITKVVEHLIKNRLEWYIENNEYLSQTQFGFRKGKSVGDNLGILVTDIRNAFSDKKSVVAAFLDINSAYDNVLLHILKSKLDKLKVPYFLTNSIVNLLSERKIILDVGGPYKPSRLVWRGLPQGSVLSPLLYNIYTYDLEGSVGDSASLLQYADDLVIYASDMSVSTAERYVSSSLSLLKIWMDANGLDLSPSKSTVVLFTKSRTPCSLNITYDGDILPIRNQVKFLGAILDSKLTGQPHCEFVVSKCERNLNMLRCLGGVWWGAHPATLRLVYNAVIRSVLDFGTFFLDPGNVAGFRKLDLMQSRALRIVSGAMKSSPVNALQIECCDPPLNLRRQYLSDRFIFRIVQFHNHPLISKLEFLSKKVPSSHKPLPCLLKSFLKFKQLQAPTHSFQVLPLFGASYDSLLLSPVICFSLGIEKSDFNANENFNCNVNSKWPNWHQIYTDASKHSSGCVGVGVYHKQYNIVQKIKLPPESSVFTGECFGLLKALEYVLSFKLKKTVVFTDSLSALQSLAKFSLKLNPFFHVIFECKRKLLHCQSHNYLVSFCWVPSHCGISGNVKADSLANSATVTGDVYPYKNFGHDLAALPGICLHKSWNMCWEESGRIKGRFLYAIQSSVPRKPWFAKLSFGKTATSTIIRMRLGHNSLPVHLHKLVSFVFYYL</sequence>
<dbReference type="InterPro" id="IPR052560">
    <property type="entry name" value="RdDP_mobile_element"/>
</dbReference>
<dbReference type="SUPFAM" id="SSF56672">
    <property type="entry name" value="DNA/RNA polymerases"/>
    <property type="match status" value="1"/>
</dbReference>
<dbReference type="EnsemblMetazoa" id="XM_038014377.1">
    <property type="protein sequence ID" value="XP_037870305.1"/>
    <property type="gene ID" value="LOC101744291"/>
</dbReference>
<dbReference type="CDD" id="cd01650">
    <property type="entry name" value="RT_nLTR_like"/>
    <property type="match status" value="1"/>
</dbReference>
<organism evidence="3 4">
    <name type="scientific">Bombyx mori</name>
    <name type="common">Silk moth</name>
    <dbReference type="NCBI Taxonomy" id="7091"/>
    <lineage>
        <taxon>Eukaryota</taxon>
        <taxon>Metazoa</taxon>
        <taxon>Ecdysozoa</taxon>
        <taxon>Arthropoda</taxon>
        <taxon>Hexapoda</taxon>
        <taxon>Insecta</taxon>
        <taxon>Pterygota</taxon>
        <taxon>Neoptera</taxon>
        <taxon>Endopterygota</taxon>
        <taxon>Lepidoptera</taxon>
        <taxon>Glossata</taxon>
        <taxon>Ditrysia</taxon>
        <taxon>Bombycoidea</taxon>
        <taxon>Bombycidae</taxon>
        <taxon>Bombycinae</taxon>
        <taxon>Bombyx</taxon>
    </lineage>
</organism>
<dbReference type="Proteomes" id="UP000005204">
    <property type="component" value="Unassembled WGS sequence"/>
</dbReference>
<dbReference type="SUPFAM" id="SSF56219">
    <property type="entry name" value="DNase I-like"/>
    <property type="match status" value="1"/>
</dbReference>
<evidence type="ECO:0000259" key="2">
    <source>
        <dbReference type="PROSITE" id="PS50879"/>
    </source>
</evidence>
<dbReference type="PROSITE" id="PS50878">
    <property type="entry name" value="RT_POL"/>
    <property type="match status" value="1"/>
</dbReference>
<dbReference type="GO" id="GO:0042575">
    <property type="term" value="C:DNA polymerase complex"/>
    <property type="evidence" value="ECO:0007669"/>
    <property type="project" value="UniProtKB-ARBA"/>
</dbReference>
<dbReference type="InterPro" id="IPR000477">
    <property type="entry name" value="RT_dom"/>
</dbReference>
<reference evidence="4" key="1">
    <citation type="journal article" date="2008" name="Insect Biochem. Mol. Biol.">
        <title>The genome of a lepidopteran model insect, the silkworm Bombyx mori.</title>
        <authorList>
            <consortium name="International Silkworm Genome Consortium"/>
        </authorList>
    </citation>
    <scope>NUCLEOTIDE SEQUENCE [LARGE SCALE GENOMIC DNA]</scope>
    <source>
        <strain evidence="4">p50T</strain>
    </source>
</reference>
<dbReference type="InterPro" id="IPR012337">
    <property type="entry name" value="RNaseH-like_sf"/>
</dbReference>
<dbReference type="GO" id="GO:0004523">
    <property type="term" value="F:RNA-DNA hybrid ribonuclease activity"/>
    <property type="evidence" value="ECO:0007669"/>
    <property type="project" value="InterPro"/>
</dbReference>
<name>A0A8R2LYM5_BOMMO</name>
<dbReference type="InterPro" id="IPR036397">
    <property type="entry name" value="RNaseH_sf"/>
</dbReference>
<accession>A0A8R2LYM5</accession>
<dbReference type="Gene3D" id="3.30.420.10">
    <property type="entry name" value="Ribonuclease H-like superfamily/Ribonuclease H"/>
    <property type="match status" value="1"/>
</dbReference>
<evidence type="ECO:0000259" key="1">
    <source>
        <dbReference type="PROSITE" id="PS50878"/>
    </source>
</evidence>
<dbReference type="InterPro" id="IPR005135">
    <property type="entry name" value="Endo/exonuclease/phosphatase"/>
</dbReference>
<dbReference type="PANTHER" id="PTHR36688">
    <property type="entry name" value="ENDO/EXONUCLEASE/PHOSPHATASE DOMAIN-CONTAINING PROTEIN"/>
    <property type="match status" value="1"/>
</dbReference>
<evidence type="ECO:0000313" key="3">
    <source>
        <dbReference type="EnsemblMetazoa" id="XP_037870305.1"/>
    </source>
</evidence>
<dbReference type="InterPro" id="IPR002156">
    <property type="entry name" value="RNaseH_domain"/>
</dbReference>
<dbReference type="AlphaFoldDB" id="A0A8R2LYM5"/>
<dbReference type="SUPFAM" id="SSF53098">
    <property type="entry name" value="Ribonuclease H-like"/>
    <property type="match status" value="1"/>
</dbReference>
<dbReference type="PROSITE" id="PS50879">
    <property type="entry name" value="RNASE_H_1"/>
    <property type="match status" value="1"/>
</dbReference>
<feature type="domain" description="Reverse transcriptase" evidence="1">
    <location>
        <begin position="460"/>
        <end position="730"/>
    </location>
</feature>
<dbReference type="CDD" id="cd09276">
    <property type="entry name" value="Rnase_HI_RT_non_LTR"/>
    <property type="match status" value="1"/>
</dbReference>
<reference evidence="3" key="2">
    <citation type="submission" date="2022-06" db="UniProtKB">
        <authorList>
            <consortium name="EnsemblMetazoa"/>
        </authorList>
    </citation>
    <scope>IDENTIFICATION</scope>
    <source>
        <strain evidence="3">p50T (Dazao)</strain>
    </source>
</reference>
<evidence type="ECO:0008006" key="5">
    <source>
        <dbReference type="Google" id="ProtNLM"/>
    </source>
</evidence>
<keyword evidence="4" id="KW-1185">Reference proteome</keyword>
<feature type="domain" description="RNase H type-1" evidence="2">
    <location>
        <begin position="936"/>
        <end position="1070"/>
    </location>
</feature>
<dbReference type="InterPro" id="IPR036691">
    <property type="entry name" value="Endo/exonu/phosph_ase_sf"/>
</dbReference>
<dbReference type="Gene3D" id="3.60.10.10">
    <property type="entry name" value="Endonuclease/exonuclease/phosphatase"/>
    <property type="match status" value="1"/>
</dbReference>
<protein>
    <recommendedName>
        <fullName evidence="5">RNA-directed DNA polymerase from mobile element jockey</fullName>
    </recommendedName>
</protein>
<dbReference type="Pfam" id="PF00078">
    <property type="entry name" value="RVT_1"/>
    <property type="match status" value="1"/>
</dbReference>
<dbReference type="PANTHER" id="PTHR36688:SF2">
    <property type="entry name" value="ENDONUCLEASE_EXONUCLEASE_PHOSPHATASE DOMAIN-CONTAINING PROTEIN"/>
    <property type="match status" value="1"/>
</dbReference>
<dbReference type="GO" id="GO:0003676">
    <property type="term" value="F:nucleic acid binding"/>
    <property type="evidence" value="ECO:0007669"/>
    <property type="project" value="InterPro"/>
</dbReference>
<evidence type="ECO:0000313" key="4">
    <source>
        <dbReference type="Proteomes" id="UP000005204"/>
    </source>
</evidence>
<dbReference type="GO" id="GO:0071897">
    <property type="term" value="P:DNA biosynthetic process"/>
    <property type="evidence" value="ECO:0007669"/>
    <property type="project" value="UniProtKB-ARBA"/>
</dbReference>
<dbReference type="InterPro" id="IPR043502">
    <property type="entry name" value="DNA/RNA_pol_sf"/>
</dbReference>
<proteinExistence type="predicted"/>